<dbReference type="KEGG" id="bmic:BMR1_03g02455"/>
<evidence type="ECO:0000313" key="9">
    <source>
        <dbReference type="EMBL" id="SJK86463.1"/>
    </source>
</evidence>
<keyword evidence="4 5" id="KW-0067">ATP-binding</keyword>
<dbReference type="InterPro" id="IPR000873">
    <property type="entry name" value="AMP-dep_synth/lig_dom"/>
</dbReference>
<keyword evidence="3 5" id="KW-0547">Nucleotide-binding</keyword>
<evidence type="ECO:0000259" key="7">
    <source>
        <dbReference type="Pfam" id="PF13193"/>
    </source>
</evidence>
<dbReference type="AlphaFoldDB" id="A0A1R4ABS2"/>
<dbReference type="GO" id="GO:0003987">
    <property type="term" value="F:acetate-CoA ligase activity"/>
    <property type="evidence" value="ECO:0007669"/>
    <property type="project" value="UniProtKB-UniRule"/>
</dbReference>
<reference evidence="9 10" key="1">
    <citation type="journal article" date="2012" name="Nucleic Acids Res.">
        <title>Sequencing of the smallest Apicomplexan genome from the human pathogen Babesia microti.</title>
        <authorList>
            <person name="Cornillot E."/>
            <person name="Hadj-Kaddour K."/>
            <person name="Dassouli A."/>
            <person name="Noel B."/>
            <person name="Ranwez V."/>
            <person name="Vacherie B."/>
            <person name="Augagneur Y."/>
            <person name="Bres V."/>
            <person name="Duclos A."/>
            <person name="Randazzo S."/>
            <person name="Carcy B."/>
            <person name="Debierre-Grockiego F."/>
            <person name="Delbecq S."/>
            <person name="Moubri-Menage K."/>
            <person name="Shams-Eldin H."/>
            <person name="Usmani-Brown S."/>
            <person name="Bringaud F."/>
            <person name="Wincker P."/>
            <person name="Vivares C.P."/>
            <person name="Schwarz R.T."/>
            <person name="Schetters T.P."/>
            <person name="Krause P.J."/>
            <person name="Gorenflot A."/>
            <person name="Berry V."/>
            <person name="Barbe V."/>
            <person name="Ben Mamoun C."/>
        </authorList>
    </citation>
    <scope>NUCLEOTIDE SEQUENCE [LARGE SCALE GENOMIC DNA]</scope>
    <source>
        <strain evidence="9 10">RI</strain>
    </source>
</reference>
<dbReference type="Proteomes" id="UP000002899">
    <property type="component" value="Chromosome III"/>
</dbReference>
<dbReference type="GO" id="GO:0016208">
    <property type="term" value="F:AMP binding"/>
    <property type="evidence" value="ECO:0007669"/>
    <property type="project" value="InterPro"/>
</dbReference>
<evidence type="ECO:0000256" key="5">
    <source>
        <dbReference type="RuleBase" id="RU361147"/>
    </source>
</evidence>
<gene>
    <name evidence="9" type="ORF">BMR1_03g02455</name>
</gene>
<dbReference type="GeneID" id="24425133"/>
<comment type="catalytic activity">
    <reaction evidence="5">
        <text>acetate + ATP + CoA = acetyl-CoA + AMP + diphosphate</text>
        <dbReference type="Rhea" id="RHEA:23176"/>
        <dbReference type="ChEBI" id="CHEBI:30089"/>
        <dbReference type="ChEBI" id="CHEBI:30616"/>
        <dbReference type="ChEBI" id="CHEBI:33019"/>
        <dbReference type="ChEBI" id="CHEBI:57287"/>
        <dbReference type="ChEBI" id="CHEBI:57288"/>
        <dbReference type="ChEBI" id="CHEBI:456215"/>
        <dbReference type="EC" id="6.2.1.1"/>
    </reaction>
</comment>
<dbReference type="GO" id="GO:0019427">
    <property type="term" value="P:acetyl-CoA biosynthetic process from acetate"/>
    <property type="evidence" value="ECO:0007669"/>
    <property type="project" value="InterPro"/>
</dbReference>
<dbReference type="Gene3D" id="3.40.50.12780">
    <property type="entry name" value="N-terminal domain of ligase-like"/>
    <property type="match status" value="1"/>
</dbReference>
<dbReference type="PANTHER" id="PTHR24095">
    <property type="entry name" value="ACETYL-COENZYME A SYNTHETASE"/>
    <property type="match status" value="1"/>
</dbReference>
<dbReference type="InterPro" id="IPR042099">
    <property type="entry name" value="ANL_N_sf"/>
</dbReference>
<dbReference type="GO" id="GO:0005524">
    <property type="term" value="F:ATP binding"/>
    <property type="evidence" value="ECO:0007669"/>
    <property type="project" value="UniProtKB-UniRule"/>
</dbReference>
<dbReference type="SUPFAM" id="SSF56801">
    <property type="entry name" value="Acetyl-CoA synthetase-like"/>
    <property type="match status" value="1"/>
</dbReference>
<proteinExistence type="inferred from homology"/>
<evidence type="ECO:0000259" key="8">
    <source>
        <dbReference type="Pfam" id="PF16177"/>
    </source>
</evidence>
<dbReference type="PANTHER" id="PTHR24095:SF14">
    <property type="entry name" value="ACETYL-COENZYME A SYNTHETASE 1"/>
    <property type="match status" value="1"/>
</dbReference>
<dbReference type="EMBL" id="LN871598">
    <property type="protein sequence ID" value="SJK86463.1"/>
    <property type="molecule type" value="Genomic_DNA"/>
</dbReference>
<reference evidence="9 10" key="3">
    <citation type="journal article" date="2016" name="Sci. Rep.">
        <title>Genome-wide diversity and gene expression profiling of Babesia microti isolates identify polymorphic genes that mediate host-pathogen interactions.</title>
        <authorList>
            <person name="Silva J.C."/>
            <person name="Cornillot E."/>
            <person name="McCracken C."/>
            <person name="Usmani-Brown S."/>
            <person name="Dwivedi A."/>
            <person name="Ifeonu O.O."/>
            <person name="Crabtree J."/>
            <person name="Gotia H.T."/>
            <person name="Virji A.Z."/>
            <person name="Reynes C."/>
            <person name="Colinge J."/>
            <person name="Kumar V."/>
            <person name="Lawres L."/>
            <person name="Pazzi J.E."/>
            <person name="Pablo J.V."/>
            <person name="Hung C."/>
            <person name="Brancato J."/>
            <person name="Kumari P."/>
            <person name="Orvis J."/>
            <person name="Tretina K."/>
            <person name="Chibucos M."/>
            <person name="Ott S."/>
            <person name="Sadzewicz L."/>
            <person name="Sengamalay N."/>
            <person name="Shetty A.C."/>
            <person name="Su Q."/>
            <person name="Tallon L."/>
            <person name="Fraser C.M."/>
            <person name="Frutos R."/>
            <person name="Molina D.M."/>
            <person name="Krause P.J."/>
            <person name="Ben Mamoun C."/>
        </authorList>
    </citation>
    <scope>NUCLEOTIDE SEQUENCE [LARGE SCALE GENOMIC DNA]</scope>
    <source>
        <strain evidence="9 10">RI</strain>
    </source>
</reference>
<evidence type="ECO:0000256" key="2">
    <source>
        <dbReference type="ARBA" id="ARBA00022598"/>
    </source>
</evidence>
<organism evidence="9 10">
    <name type="scientific">Babesia microti (strain RI)</name>
    <dbReference type="NCBI Taxonomy" id="1133968"/>
    <lineage>
        <taxon>Eukaryota</taxon>
        <taxon>Sar</taxon>
        <taxon>Alveolata</taxon>
        <taxon>Apicomplexa</taxon>
        <taxon>Aconoidasida</taxon>
        <taxon>Piroplasmida</taxon>
        <taxon>Babesiidae</taxon>
        <taxon>Babesia</taxon>
    </lineage>
</organism>
<dbReference type="NCBIfam" id="NF001208">
    <property type="entry name" value="PRK00174.1"/>
    <property type="match status" value="1"/>
</dbReference>
<sequence>MDKSRGLDPFSDEYEIDQCIKEFVQTEKPRNPTPYDTKQSQTHTRINSLEKYESMYQKSLHSPETFWKDIALEIISWNTTFTNVFEGDLKNTNYSWFLGGKLNACYNCVDRWASSNPDKIAIIYEPDETKKCQKITYGQLLIKVCQFANLLKSLGITKGDVVCIYMPNSIELCYAMLACARIGAIHNVIFAGFSSSSLVDRIEDSMSKIIITCNEASRGGKTLKIKQIVDQALANTNLIEKVIVFKLEDKPVNLVPNRDILSTEMDIMDETCEIEYVDSNHLLFILYTSGSTGKPKGVAHCTGGYLVYVGCTIKYVFDLYNNDVFGCVADGGWITGHSYSIYGPLLHGATTLIFSSTPLYPHPGRYWELVEKHKLTQFYTAPTAIRSLIKHGKDCPDKFNLKSLRVIGSVGETINPDAWKWYHDKVGRGVATVVDTYWQTETGGITMTPIIGCTPTKPGSVITPFFGIEPAIVDARGNELFGPNVKGILCFKRHWPGSLKTVYLNHDRLASTYISPVNGFFQTGDAAYRDEDGHYWICGRTDDILNVSGHRMSSVELECALAKHPLVTEAAVVGCPHEIKGQRICCFVTLVKSDQHKRLENEVKKELIQSMRTTIGPIATPDYIAIVENLPKTRSGKIVRRILRHLAIGNDNFGDITTLANVEAIDSIKSVMESIKSSSNSC</sequence>
<dbReference type="VEuPathDB" id="PiroplasmaDB:BMR1_03g02455"/>
<dbReference type="InterPro" id="IPR032387">
    <property type="entry name" value="ACAS_N"/>
</dbReference>
<dbReference type="FunFam" id="3.40.50.12780:FF:000001">
    <property type="entry name" value="Acetyl-coenzyme A synthetase"/>
    <property type="match status" value="1"/>
</dbReference>
<dbReference type="Pfam" id="PF13193">
    <property type="entry name" value="AMP-binding_C"/>
    <property type="match status" value="1"/>
</dbReference>
<dbReference type="EC" id="6.2.1.1" evidence="5"/>
<feature type="domain" description="AMP-binding enzyme C-terminal" evidence="7">
    <location>
        <begin position="556"/>
        <end position="637"/>
    </location>
</feature>
<evidence type="ECO:0000313" key="10">
    <source>
        <dbReference type="Proteomes" id="UP000002899"/>
    </source>
</evidence>
<dbReference type="InterPro" id="IPR020845">
    <property type="entry name" value="AMP-binding_CS"/>
</dbReference>
<dbReference type="NCBIfam" id="TIGR02188">
    <property type="entry name" value="Ac_CoA_lig_AcsA"/>
    <property type="match status" value="1"/>
</dbReference>
<dbReference type="Pfam" id="PF16177">
    <property type="entry name" value="ACAS_N"/>
    <property type="match status" value="1"/>
</dbReference>
<keyword evidence="2 5" id="KW-0436">Ligase</keyword>
<dbReference type="InterPro" id="IPR011904">
    <property type="entry name" value="Ac_CoA_lig"/>
</dbReference>
<evidence type="ECO:0000259" key="6">
    <source>
        <dbReference type="Pfam" id="PF00501"/>
    </source>
</evidence>
<name>A0A1R4ABS2_BABMR</name>
<dbReference type="OrthoDB" id="1706066at2759"/>
<reference evidence="9 10" key="2">
    <citation type="journal article" date="2013" name="PLoS ONE">
        <title>Whole genome mapping and re-organization of the nuclear and mitochondrial genomes of Babesia microti isolates.</title>
        <authorList>
            <person name="Cornillot E."/>
            <person name="Dassouli A."/>
            <person name="Garg A."/>
            <person name="Pachikara N."/>
            <person name="Randazzo S."/>
            <person name="Depoix D."/>
            <person name="Carcy B."/>
            <person name="Delbecq S."/>
            <person name="Frutos R."/>
            <person name="Silva J.C."/>
            <person name="Sutton R."/>
            <person name="Krause P.J."/>
            <person name="Mamoun C.B."/>
        </authorList>
    </citation>
    <scope>NUCLEOTIDE SEQUENCE [LARGE SCALE GENOMIC DNA]</scope>
    <source>
        <strain evidence="9 10">RI</strain>
    </source>
</reference>
<dbReference type="Pfam" id="PF00501">
    <property type="entry name" value="AMP-binding"/>
    <property type="match status" value="1"/>
</dbReference>
<dbReference type="InterPro" id="IPR045851">
    <property type="entry name" value="AMP-bd_C_sf"/>
</dbReference>
<accession>A0A1R4ABS2</accession>
<protein>
    <recommendedName>
        <fullName evidence="5">Acetyl-coenzyme A synthetase</fullName>
        <ecNumber evidence="5">6.2.1.1</ecNumber>
    </recommendedName>
</protein>
<dbReference type="RefSeq" id="XP_021338620.1">
    <property type="nucleotide sequence ID" value="XM_021482057.1"/>
</dbReference>
<dbReference type="Gene3D" id="3.30.300.30">
    <property type="match status" value="1"/>
</dbReference>
<dbReference type="PROSITE" id="PS00455">
    <property type="entry name" value="AMP_BINDING"/>
    <property type="match status" value="1"/>
</dbReference>
<evidence type="ECO:0000256" key="1">
    <source>
        <dbReference type="ARBA" id="ARBA00006432"/>
    </source>
</evidence>
<evidence type="ECO:0000256" key="4">
    <source>
        <dbReference type="ARBA" id="ARBA00022840"/>
    </source>
</evidence>
<keyword evidence="10" id="KW-1185">Reference proteome</keyword>
<feature type="domain" description="Acetyl-coenzyme A synthetase N-terminal" evidence="8">
    <location>
        <begin position="52"/>
        <end position="108"/>
    </location>
</feature>
<comment type="similarity">
    <text evidence="1 5">Belongs to the ATP-dependent AMP-binding enzyme family.</text>
</comment>
<feature type="domain" description="AMP-dependent synthetase/ligase" evidence="6">
    <location>
        <begin position="110"/>
        <end position="494"/>
    </location>
</feature>
<evidence type="ECO:0000256" key="3">
    <source>
        <dbReference type="ARBA" id="ARBA00022741"/>
    </source>
</evidence>
<dbReference type="InterPro" id="IPR025110">
    <property type="entry name" value="AMP-bd_C"/>
</dbReference>